<proteinExistence type="predicted"/>
<evidence type="ECO:0000313" key="3">
    <source>
        <dbReference type="EMBL" id="SFG73792.1"/>
    </source>
</evidence>
<evidence type="ECO:0000313" key="4">
    <source>
        <dbReference type="Proteomes" id="UP000198752"/>
    </source>
</evidence>
<dbReference type="InterPro" id="IPR045063">
    <property type="entry name" value="Dynamin_N"/>
</dbReference>
<evidence type="ECO:0000259" key="2">
    <source>
        <dbReference type="Pfam" id="PF00350"/>
    </source>
</evidence>
<dbReference type="InterPro" id="IPR027417">
    <property type="entry name" value="P-loop_NTPase"/>
</dbReference>
<reference evidence="4" key="1">
    <citation type="submission" date="2016-10" db="EMBL/GenBank/DDBJ databases">
        <authorList>
            <person name="Varghese N."/>
            <person name="Submissions S."/>
        </authorList>
    </citation>
    <scope>NUCLEOTIDE SEQUENCE [LARGE SCALE GENOMIC DNA]</scope>
    <source>
        <strain evidence="4">ATCC 700379</strain>
    </source>
</reference>
<dbReference type="AlphaFoldDB" id="A0A1I2U9K1"/>
<organism evidence="3 4">
    <name type="scientific">Sporolactobacillus nakayamae</name>
    <dbReference type="NCBI Taxonomy" id="269670"/>
    <lineage>
        <taxon>Bacteria</taxon>
        <taxon>Bacillati</taxon>
        <taxon>Bacillota</taxon>
        <taxon>Bacilli</taxon>
        <taxon>Bacillales</taxon>
        <taxon>Sporolactobacillaceae</taxon>
        <taxon>Sporolactobacillus</taxon>
    </lineage>
</organism>
<sequence length="639" mass="74932">MQTSEVKDWTQYIQSLNDNLNVIPEMQEVGQELADWQNGQTERPLNVMIMGEAKSGKSTFVNSIFGEQLVASDILPKTSIVTMFKYGAQKKMVIYFLDGRIVTYENNQFADLSNESIDKEIDWVEMYWPLDFLKEITIIDSPGLNSQYAYHTKNTERFFNRVDVVMWVADCRTIQTQVAHQYLEKLMHNHLPTVMVINQIDNYDEEEEEQELEEWIADERNSFIDQYQLVDVIGISAAYILKGKIKKDNQLLENGHFQSVSNIVNKLEIEAVNLKERSKWRYFVYLQCCILARVKMLIKNLHIEQMYLSIEELSQSWNAILDKRNELQHFIEYHQVKIQELTAYIATNKTFLSLVSDEDHARLWLDTIGTGQSPVVSIKIEELKKQLSNKTQSINSKKEKLLQTYQRLLTDIDNFRSSGVYQTYPLFKNTQLDQLENEIRMYNVQVKEYRKCLEKENGEQEAFVEQLCTTIQFINYNNRQVLHNKIITFNQLLKRNKQDYIQKISLSFFQMINQLSMISSAIVSLNNSILANEKLGEIEKENLEELIHCFEPFKMNEKLAMHQKIFEALIDEPLLTDRHISIDYSTSELSMIDAWESSPLNTIQTVPLSLLNQIRVNVIKMRVLFFSCIGIIILFYLFK</sequence>
<keyword evidence="1" id="KW-0472">Membrane</keyword>
<name>A0A1I2U9K1_9BACL</name>
<evidence type="ECO:0000256" key="1">
    <source>
        <dbReference type="SAM" id="Phobius"/>
    </source>
</evidence>
<dbReference type="STRING" id="269670.SAMN02982927_02618"/>
<dbReference type="PANTHER" id="PTHR43681:SF1">
    <property type="entry name" value="SARCALUMENIN"/>
    <property type="match status" value="1"/>
</dbReference>
<gene>
    <name evidence="3" type="ORF">SAMN02982927_02618</name>
</gene>
<dbReference type="EMBL" id="FOOY01000019">
    <property type="protein sequence ID" value="SFG73792.1"/>
    <property type="molecule type" value="Genomic_DNA"/>
</dbReference>
<accession>A0A1I2U9K1</accession>
<dbReference type="Pfam" id="PF00350">
    <property type="entry name" value="Dynamin_N"/>
    <property type="match status" value="1"/>
</dbReference>
<keyword evidence="4" id="KW-1185">Reference proteome</keyword>
<keyword evidence="1" id="KW-1133">Transmembrane helix</keyword>
<dbReference type="PANTHER" id="PTHR43681">
    <property type="entry name" value="TRANSMEMBRANE GTPASE FZO"/>
    <property type="match status" value="1"/>
</dbReference>
<dbReference type="InterPro" id="IPR051943">
    <property type="entry name" value="TRAFAC_Dynamin-like_GTPase"/>
</dbReference>
<feature type="domain" description="Dynamin N-terminal" evidence="2">
    <location>
        <begin position="47"/>
        <end position="199"/>
    </location>
</feature>
<protein>
    <submittedName>
        <fullName evidence="3">Small GTP-binding protein domain-containing protein</fullName>
    </submittedName>
</protein>
<dbReference type="RefSeq" id="WP_177184786.1">
    <property type="nucleotide sequence ID" value="NZ_FOOY01000019.1"/>
</dbReference>
<dbReference type="Gene3D" id="3.40.50.300">
    <property type="entry name" value="P-loop containing nucleotide triphosphate hydrolases"/>
    <property type="match status" value="1"/>
</dbReference>
<dbReference type="Proteomes" id="UP000198752">
    <property type="component" value="Unassembled WGS sequence"/>
</dbReference>
<keyword evidence="1" id="KW-0812">Transmembrane</keyword>
<dbReference type="SUPFAM" id="SSF52540">
    <property type="entry name" value="P-loop containing nucleoside triphosphate hydrolases"/>
    <property type="match status" value="1"/>
</dbReference>
<feature type="transmembrane region" description="Helical" evidence="1">
    <location>
        <begin position="619"/>
        <end position="638"/>
    </location>
</feature>